<evidence type="ECO:0000313" key="2">
    <source>
        <dbReference type="EMBL" id="CAL1404068.1"/>
    </source>
</evidence>
<dbReference type="Proteomes" id="UP001497516">
    <property type="component" value="Chromosome 7"/>
</dbReference>
<reference evidence="2 3" key="1">
    <citation type="submission" date="2024-04" db="EMBL/GenBank/DDBJ databases">
        <authorList>
            <person name="Fracassetti M."/>
        </authorList>
    </citation>
    <scope>NUCLEOTIDE SEQUENCE [LARGE SCALE GENOMIC DNA]</scope>
</reference>
<gene>
    <name evidence="2" type="ORF">LTRI10_LOCUS43954</name>
</gene>
<evidence type="ECO:0000313" key="3">
    <source>
        <dbReference type="Proteomes" id="UP001497516"/>
    </source>
</evidence>
<feature type="region of interest" description="Disordered" evidence="1">
    <location>
        <begin position="25"/>
        <end position="78"/>
    </location>
</feature>
<protein>
    <submittedName>
        <fullName evidence="2">Uncharacterized protein</fullName>
    </submittedName>
</protein>
<sequence length="78" mass="8599">MPPETVRPNFCPNRRLADFIIGREYPKDESVVPSPSKSKENGISKKSPEIGDGTPLETAKNCPGNIPPESVFNRLIHP</sequence>
<name>A0AAV2G2I2_9ROSI</name>
<dbReference type="AlphaFoldDB" id="A0AAV2G2I2"/>
<proteinExistence type="predicted"/>
<dbReference type="EMBL" id="OZ034820">
    <property type="protein sequence ID" value="CAL1404068.1"/>
    <property type="molecule type" value="Genomic_DNA"/>
</dbReference>
<organism evidence="2 3">
    <name type="scientific">Linum trigynum</name>
    <dbReference type="NCBI Taxonomy" id="586398"/>
    <lineage>
        <taxon>Eukaryota</taxon>
        <taxon>Viridiplantae</taxon>
        <taxon>Streptophyta</taxon>
        <taxon>Embryophyta</taxon>
        <taxon>Tracheophyta</taxon>
        <taxon>Spermatophyta</taxon>
        <taxon>Magnoliopsida</taxon>
        <taxon>eudicotyledons</taxon>
        <taxon>Gunneridae</taxon>
        <taxon>Pentapetalae</taxon>
        <taxon>rosids</taxon>
        <taxon>fabids</taxon>
        <taxon>Malpighiales</taxon>
        <taxon>Linaceae</taxon>
        <taxon>Linum</taxon>
    </lineage>
</organism>
<keyword evidence="3" id="KW-1185">Reference proteome</keyword>
<evidence type="ECO:0000256" key="1">
    <source>
        <dbReference type="SAM" id="MobiDB-lite"/>
    </source>
</evidence>
<feature type="compositionally biased region" description="Basic and acidic residues" evidence="1">
    <location>
        <begin position="37"/>
        <end position="49"/>
    </location>
</feature>
<accession>A0AAV2G2I2</accession>